<dbReference type="Proteomes" id="UP000182945">
    <property type="component" value="Chromosome"/>
</dbReference>
<gene>
    <name evidence="3" type="ORF">BME96_06375</name>
</gene>
<dbReference type="PANTHER" id="PTHR48100:SF59">
    <property type="entry name" value="ADENOSYLCOBALAMIN_ALPHA-RIBAZOLE PHOSPHATASE"/>
    <property type="match status" value="1"/>
</dbReference>
<feature type="binding site" evidence="2">
    <location>
        <begin position="8"/>
        <end position="15"/>
    </location>
    <ligand>
        <name>substrate</name>
    </ligand>
</feature>
<dbReference type="PANTHER" id="PTHR48100">
    <property type="entry name" value="BROAD-SPECIFICITY PHOSPHATASE YOR283W-RELATED"/>
    <property type="match status" value="1"/>
</dbReference>
<dbReference type="RefSeq" id="WP_071648677.1">
    <property type="nucleotide sequence ID" value="NZ_CP017962.1"/>
</dbReference>
<sequence>MITIGLVRHGITDWNVRGKAQGITDIPLNEEGKKQALQLGERLVLEKQWDVIVSSDLSRASETARIIGEKLNVPVDPYDQRLREKDFGIIQGTTEEERLVTWGENWRELDLGAEPMEAVAARGIACLNDLAGTYQNKRVLVVSHGALIGSTLEELFPGKFKETKMGNTSLTILDKIQGEWNCSLYNCTTHLNQQKEVKA</sequence>
<dbReference type="Gene3D" id="3.40.50.1240">
    <property type="entry name" value="Phosphoglycerate mutase-like"/>
    <property type="match status" value="1"/>
</dbReference>
<proteinExistence type="predicted"/>
<dbReference type="SMART" id="SM00855">
    <property type="entry name" value="PGAM"/>
    <property type="match status" value="1"/>
</dbReference>
<accession>A0AAC9J1A5</accession>
<feature type="active site" description="Tele-phosphohistidine intermediate" evidence="1">
    <location>
        <position position="9"/>
    </location>
</feature>
<dbReference type="SUPFAM" id="SSF53254">
    <property type="entry name" value="Phosphoglycerate mutase-like"/>
    <property type="match status" value="1"/>
</dbReference>
<dbReference type="AlphaFoldDB" id="A0AAC9J1A5"/>
<dbReference type="InterPro" id="IPR029033">
    <property type="entry name" value="His_PPase_superfam"/>
</dbReference>
<feature type="binding site" evidence="2">
    <location>
        <position position="59"/>
    </location>
    <ligand>
        <name>substrate</name>
    </ligand>
</feature>
<dbReference type="KEGG" id="vhl:BME96_06375"/>
<dbReference type="InterPro" id="IPR013078">
    <property type="entry name" value="His_Pase_superF_clade-1"/>
</dbReference>
<dbReference type="Pfam" id="PF00300">
    <property type="entry name" value="His_Phos_1"/>
    <property type="match status" value="1"/>
</dbReference>
<dbReference type="GO" id="GO:0016791">
    <property type="term" value="F:phosphatase activity"/>
    <property type="evidence" value="ECO:0007669"/>
    <property type="project" value="TreeGrafter"/>
</dbReference>
<dbReference type="GO" id="GO:0005737">
    <property type="term" value="C:cytoplasm"/>
    <property type="evidence" value="ECO:0007669"/>
    <property type="project" value="TreeGrafter"/>
</dbReference>
<evidence type="ECO:0000256" key="2">
    <source>
        <dbReference type="PIRSR" id="PIRSR613078-2"/>
    </source>
</evidence>
<dbReference type="GeneID" id="71514007"/>
<dbReference type="EMBL" id="CP017962">
    <property type="protein sequence ID" value="APC47819.1"/>
    <property type="molecule type" value="Genomic_DNA"/>
</dbReference>
<organism evidence="3 4">
    <name type="scientific">Virgibacillus halodenitrificans</name>
    <name type="common">Bacillus halodenitrificans</name>
    <dbReference type="NCBI Taxonomy" id="1482"/>
    <lineage>
        <taxon>Bacteria</taxon>
        <taxon>Bacillati</taxon>
        <taxon>Bacillota</taxon>
        <taxon>Bacilli</taxon>
        <taxon>Bacillales</taxon>
        <taxon>Bacillaceae</taxon>
        <taxon>Virgibacillus</taxon>
    </lineage>
</organism>
<evidence type="ECO:0000313" key="4">
    <source>
        <dbReference type="Proteomes" id="UP000182945"/>
    </source>
</evidence>
<evidence type="ECO:0000313" key="3">
    <source>
        <dbReference type="EMBL" id="APC47819.1"/>
    </source>
</evidence>
<feature type="active site" description="Proton donor/acceptor" evidence="1">
    <location>
        <position position="84"/>
    </location>
</feature>
<reference evidence="3 4" key="1">
    <citation type="submission" date="2016-11" db="EMBL/GenBank/DDBJ databases">
        <title>Complete genome sequencing of Virgibacillus halodenitrificans PDB-F2.</title>
        <authorList>
            <person name="Sun Z."/>
            <person name="Zhou Y."/>
            <person name="Li H."/>
        </authorList>
    </citation>
    <scope>NUCLEOTIDE SEQUENCE [LARGE SCALE GENOMIC DNA]</scope>
    <source>
        <strain evidence="3 4">PDB-F2</strain>
    </source>
</reference>
<dbReference type="CDD" id="cd07067">
    <property type="entry name" value="HP_PGM_like"/>
    <property type="match status" value="1"/>
</dbReference>
<dbReference type="InterPro" id="IPR050275">
    <property type="entry name" value="PGM_Phosphatase"/>
</dbReference>
<name>A0AAC9J1A5_VIRHA</name>
<protein>
    <submittedName>
        <fullName evidence="3">Histidine phosphatase family protein</fullName>
    </submittedName>
</protein>
<evidence type="ECO:0000256" key="1">
    <source>
        <dbReference type="PIRSR" id="PIRSR613078-1"/>
    </source>
</evidence>